<dbReference type="EMBL" id="CP014206">
    <property type="protein sequence ID" value="AMK12041.1"/>
    <property type="molecule type" value="Genomic_DNA"/>
</dbReference>
<keyword evidence="4 9" id="KW-0812">Transmembrane</keyword>
<evidence type="ECO:0000256" key="5">
    <source>
        <dbReference type="ARBA" id="ARBA00022927"/>
    </source>
</evidence>
<accession>A0A126QQ09</accession>
<keyword evidence="5 8" id="KW-0653">Protein transport</keyword>
<keyword evidence="11" id="KW-0969">Cilium</keyword>
<dbReference type="KEGG" id="dej:AWY79_13460"/>
<dbReference type="RefSeq" id="WP_066804916.1">
    <property type="nucleotide sequence ID" value="NZ_CP014206.1"/>
</dbReference>
<organism evidence="12 14">
    <name type="scientific">Pseudodesulfovibrio indicus</name>
    <dbReference type="NCBI Taxonomy" id="1716143"/>
    <lineage>
        <taxon>Bacteria</taxon>
        <taxon>Pseudomonadati</taxon>
        <taxon>Thermodesulfobacteriota</taxon>
        <taxon>Desulfovibrionia</taxon>
        <taxon>Desulfovibrionales</taxon>
        <taxon>Desulfovibrionaceae</taxon>
    </lineage>
</organism>
<dbReference type="InterPro" id="IPR050790">
    <property type="entry name" value="ExbB/TolQ_transport"/>
</dbReference>
<keyword evidence="6 9" id="KW-1133">Transmembrane helix</keyword>
<dbReference type="PANTHER" id="PTHR30625:SF15">
    <property type="entry name" value="BIOPOLYMER TRANSPORT PROTEIN EXBB"/>
    <property type="match status" value="1"/>
</dbReference>
<dbReference type="PANTHER" id="PTHR30625">
    <property type="entry name" value="PROTEIN TOLQ"/>
    <property type="match status" value="1"/>
</dbReference>
<feature type="transmembrane region" description="Helical" evidence="9">
    <location>
        <begin position="106"/>
        <end position="127"/>
    </location>
</feature>
<evidence type="ECO:0000313" key="12">
    <source>
        <dbReference type="EMBL" id="TDT88640.1"/>
    </source>
</evidence>
<evidence type="ECO:0000256" key="1">
    <source>
        <dbReference type="ARBA" id="ARBA00004651"/>
    </source>
</evidence>
<gene>
    <name evidence="11" type="ORF">AWY79_13460</name>
    <name evidence="12" type="ORF">EDC59_10541</name>
</gene>
<reference evidence="12 14" key="2">
    <citation type="submission" date="2019-03" db="EMBL/GenBank/DDBJ databases">
        <title>Genomic Encyclopedia of Type Strains, Phase IV (KMG-IV): sequencing the most valuable type-strain genomes for metagenomic binning, comparative biology and taxonomic classification.</title>
        <authorList>
            <person name="Goeker M."/>
        </authorList>
    </citation>
    <scope>NUCLEOTIDE SEQUENCE [LARGE SCALE GENOMIC DNA]</scope>
    <source>
        <strain evidence="12 14">DSM 101483</strain>
    </source>
</reference>
<keyword evidence="3" id="KW-1003">Cell membrane</keyword>
<evidence type="ECO:0000259" key="10">
    <source>
        <dbReference type="Pfam" id="PF01618"/>
    </source>
</evidence>
<comment type="subcellular location">
    <subcellularLocation>
        <location evidence="1">Cell membrane</location>
        <topology evidence="1">Multi-pass membrane protein</topology>
    </subcellularLocation>
    <subcellularLocation>
        <location evidence="8">Membrane</location>
        <topology evidence="8">Multi-pass membrane protein</topology>
    </subcellularLocation>
</comment>
<keyword evidence="13" id="KW-1185">Reference proteome</keyword>
<keyword evidence="7 9" id="KW-0472">Membrane</keyword>
<evidence type="ECO:0000256" key="8">
    <source>
        <dbReference type="RuleBase" id="RU004057"/>
    </source>
</evidence>
<dbReference type="GO" id="GO:0005886">
    <property type="term" value="C:plasma membrane"/>
    <property type="evidence" value="ECO:0007669"/>
    <property type="project" value="UniProtKB-SubCell"/>
</dbReference>
<evidence type="ECO:0000313" key="14">
    <source>
        <dbReference type="Proteomes" id="UP000295506"/>
    </source>
</evidence>
<evidence type="ECO:0000256" key="6">
    <source>
        <dbReference type="ARBA" id="ARBA00022989"/>
    </source>
</evidence>
<evidence type="ECO:0000256" key="7">
    <source>
        <dbReference type="ARBA" id="ARBA00023136"/>
    </source>
</evidence>
<dbReference type="AlphaFoldDB" id="A0A126QQ09"/>
<dbReference type="Proteomes" id="UP000295506">
    <property type="component" value="Unassembled WGS sequence"/>
</dbReference>
<name>A0A126QQ09_9BACT</name>
<evidence type="ECO:0000256" key="3">
    <source>
        <dbReference type="ARBA" id="ARBA00022475"/>
    </source>
</evidence>
<dbReference type="InterPro" id="IPR002898">
    <property type="entry name" value="MotA_ExbB_proton_chnl"/>
</dbReference>
<sequence length="199" mass="22009">MHILEQGGFMMWPILALSILSLAVIAERFLAFTTRRFPSPEKLAPAFALYRKNDPESALRHIEDVAPFYVPLYAAFFNDRPLPQKEKVILQTGEALLFTLQRRLEFLATVATAAPLMGLLGTVIGMISTFSNLSASGNVDITLLASGIWQALLTTAAGLAVAIPALLAHRWFCNQYDKTAYRMQHAANQFLNGPQEEEA</sequence>
<keyword evidence="11" id="KW-0966">Cell projection</keyword>
<proteinExistence type="inferred from homology"/>
<comment type="similarity">
    <text evidence="8">Belongs to the exbB/tolQ family.</text>
</comment>
<dbReference type="GO" id="GO:0017038">
    <property type="term" value="P:protein import"/>
    <property type="evidence" value="ECO:0007669"/>
    <property type="project" value="TreeGrafter"/>
</dbReference>
<dbReference type="Pfam" id="PF01618">
    <property type="entry name" value="MotA_ExbB"/>
    <property type="match status" value="1"/>
</dbReference>
<dbReference type="Proteomes" id="UP000055611">
    <property type="component" value="Chromosome"/>
</dbReference>
<evidence type="ECO:0000256" key="4">
    <source>
        <dbReference type="ARBA" id="ARBA00022692"/>
    </source>
</evidence>
<feature type="transmembrane region" description="Helical" evidence="9">
    <location>
        <begin position="12"/>
        <end position="32"/>
    </location>
</feature>
<evidence type="ECO:0000313" key="11">
    <source>
        <dbReference type="EMBL" id="AMK12041.1"/>
    </source>
</evidence>
<reference evidence="11 13" key="1">
    <citation type="journal article" date="2016" name="Front. Microbiol.">
        <title>Genome Sequence of the Piezophilic, Mesophilic Sulfate-Reducing Bacterium Desulfovibrio indicus J2T.</title>
        <authorList>
            <person name="Cao J."/>
            <person name="Maignien L."/>
            <person name="Shao Z."/>
            <person name="Alain K."/>
            <person name="Jebbar M."/>
        </authorList>
    </citation>
    <scope>NUCLEOTIDE SEQUENCE [LARGE SCALE GENOMIC DNA]</scope>
    <source>
        <strain evidence="11 13">J2</strain>
    </source>
</reference>
<keyword evidence="2 8" id="KW-0813">Transport</keyword>
<keyword evidence="11" id="KW-0282">Flagellum</keyword>
<feature type="transmembrane region" description="Helical" evidence="9">
    <location>
        <begin position="147"/>
        <end position="168"/>
    </location>
</feature>
<feature type="domain" description="MotA/TolQ/ExbB proton channel" evidence="10">
    <location>
        <begin position="92"/>
        <end position="184"/>
    </location>
</feature>
<evidence type="ECO:0000313" key="13">
    <source>
        <dbReference type="Proteomes" id="UP000055611"/>
    </source>
</evidence>
<dbReference type="OrthoDB" id="4045at2"/>
<evidence type="ECO:0000256" key="9">
    <source>
        <dbReference type="SAM" id="Phobius"/>
    </source>
</evidence>
<evidence type="ECO:0000256" key="2">
    <source>
        <dbReference type="ARBA" id="ARBA00022448"/>
    </source>
</evidence>
<dbReference type="EMBL" id="SOBK01000005">
    <property type="protein sequence ID" value="TDT88640.1"/>
    <property type="molecule type" value="Genomic_DNA"/>
</dbReference>
<protein>
    <submittedName>
        <fullName evidence="11">Flagellar motor protein MotA</fullName>
    </submittedName>
    <submittedName>
        <fullName evidence="12">Outer membrane transport energization protein ExbB</fullName>
    </submittedName>
</protein>